<dbReference type="Pfam" id="PF03471">
    <property type="entry name" value="CorC_HlyC"/>
    <property type="match status" value="1"/>
</dbReference>
<dbReference type="InterPro" id="IPR002550">
    <property type="entry name" value="CNNM"/>
</dbReference>
<evidence type="ECO:0000256" key="2">
    <source>
        <dbReference type="ARBA" id="ARBA00006337"/>
    </source>
</evidence>
<reference evidence="13 14" key="1">
    <citation type="submission" date="2016-10" db="EMBL/GenBank/DDBJ databases">
        <authorList>
            <person name="de Groot N.N."/>
        </authorList>
    </citation>
    <scope>NUCLEOTIDE SEQUENCE [LARGE SCALE GENOMIC DNA]</scope>
    <source>
        <strain evidence="13 14">DSM 9179</strain>
    </source>
</reference>
<keyword evidence="6 8" id="KW-0129">CBS domain</keyword>
<evidence type="ECO:0000256" key="6">
    <source>
        <dbReference type="ARBA" id="ARBA00023122"/>
    </source>
</evidence>
<dbReference type="AlphaFoldDB" id="A0A1I0QDA7"/>
<feature type="transmembrane region" description="Helical" evidence="10">
    <location>
        <begin position="6"/>
        <end position="29"/>
    </location>
</feature>
<evidence type="ECO:0000256" key="5">
    <source>
        <dbReference type="ARBA" id="ARBA00022989"/>
    </source>
</evidence>
<evidence type="ECO:0000256" key="9">
    <source>
        <dbReference type="PROSITE-ProRule" id="PRU01193"/>
    </source>
</evidence>
<feature type="transmembrane region" description="Helical" evidence="10">
    <location>
        <begin position="92"/>
        <end position="115"/>
    </location>
</feature>
<dbReference type="InterPro" id="IPR044751">
    <property type="entry name" value="Ion_transp-like_CBS"/>
</dbReference>
<feature type="transmembrane region" description="Helical" evidence="10">
    <location>
        <begin position="61"/>
        <end position="86"/>
    </location>
</feature>
<dbReference type="GO" id="GO:0005886">
    <property type="term" value="C:plasma membrane"/>
    <property type="evidence" value="ECO:0007669"/>
    <property type="project" value="TreeGrafter"/>
</dbReference>
<name>A0A1I0QDA7_9FIRM</name>
<evidence type="ECO:0000256" key="8">
    <source>
        <dbReference type="PROSITE-ProRule" id="PRU00703"/>
    </source>
</evidence>
<organism evidence="13 14">
    <name type="scientific">[Clostridium] fimetarium</name>
    <dbReference type="NCBI Taxonomy" id="99656"/>
    <lineage>
        <taxon>Bacteria</taxon>
        <taxon>Bacillati</taxon>
        <taxon>Bacillota</taxon>
        <taxon>Clostridia</taxon>
        <taxon>Lachnospirales</taxon>
        <taxon>Lachnospiraceae</taxon>
    </lineage>
</organism>
<comment type="subcellular location">
    <subcellularLocation>
        <location evidence="1">Membrane</location>
        <topology evidence="1">Multi-pass membrane protein</topology>
    </subcellularLocation>
</comment>
<keyword evidence="3 9" id="KW-0812">Transmembrane</keyword>
<dbReference type="PROSITE" id="PS51371">
    <property type="entry name" value="CBS"/>
    <property type="match status" value="2"/>
</dbReference>
<dbReference type="SUPFAM" id="SSF54631">
    <property type="entry name" value="CBS-domain pair"/>
    <property type="match status" value="1"/>
</dbReference>
<evidence type="ECO:0000313" key="14">
    <source>
        <dbReference type="Proteomes" id="UP000199701"/>
    </source>
</evidence>
<dbReference type="PANTHER" id="PTHR22777">
    <property type="entry name" value="HEMOLYSIN-RELATED"/>
    <property type="match status" value="1"/>
</dbReference>
<dbReference type="Gene3D" id="3.10.580.10">
    <property type="entry name" value="CBS-domain"/>
    <property type="match status" value="1"/>
</dbReference>
<dbReference type="OrthoDB" id="9798188at2"/>
<gene>
    <name evidence="13" type="ORF">SAMN05421659_107178</name>
</gene>
<evidence type="ECO:0000256" key="3">
    <source>
        <dbReference type="ARBA" id="ARBA00022692"/>
    </source>
</evidence>
<feature type="domain" description="CBS" evidence="11">
    <location>
        <begin position="212"/>
        <end position="272"/>
    </location>
</feature>
<dbReference type="EMBL" id="FOJI01000007">
    <property type="protein sequence ID" value="SEW24578.1"/>
    <property type="molecule type" value="Genomic_DNA"/>
</dbReference>
<dbReference type="PROSITE" id="PS51846">
    <property type="entry name" value="CNNM"/>
    <property type="match status" value="1"/>
</dbReference>
<keyword evidence="7 9" id="KW-0472">Membrane</keyword>
<keyword evidence="14" id="KW-1185">Reference proteome</keyword>
<evidence type="ECO:0000259" key="11">
    <source>
        <dbReference type="PROSITE" id="PS51371"/>
    </source>
</evidence>
<dbReference type="RefSeq" id="WP_092453813.1">
    <property type="nucleotide sequence ID" value="NZ_FOJI01000007.1"/>
</dbReference>
<dbReference type="FunFam" id="3.10.580.10:FF:000002">
    <property type="entry name" value="Magnesium/cobalt efflux protein CorC"/>
    <property type="match status" value="1"/>
</dbReference>
<comment type="similarity">
    <text evidence="2">Belongs to the UPF0053 family.</text>
</comment>
<dbReference type="Pfam" id="PF00571">
    <property type="entry name" value="CBS"/>
    <property type="match status" value="2"/>
</dbReference>
<dbReference type="GO" id="GO:0050660">
    <property type="term" value="F:flavin adenine dinucleotide binding"/>
    <property type="evidence" value="ECO:0007669"/>
    <property type="project" value="InterPro"/>
</dbReference>
<proteinExistence type="inferred from homology"/>
<dbReference type="CDD" id="cd04590">
    <property type="entry name" value="CBS_pair_CorC_HlyC_assoc"/>
    <property type="match status" value="1"/>
</dbReference>
<sequence>MDPSSVIQIIIIIILLMLSAFFSSAETAFTTINRIHIRSLAEDGNKRAKKVAELLENSGKLLSAVLIGNTIVNISASAIVTAFVINSFGSEATGIVTGIATGILTILVLIFGEIAPKTAATIHAEKLALSYAKPISFVMFVLTPVIIIINKLSKYALKFFGIDSSKKKKLMTEDELRTIVTVGHEDGIIESEERRIINNLFDFGDSQAKDIMIPRIDMTLASVDSTYDEILEIFRSEKYTRIPIYEDTVDNVIGIINVKDLLLFDTRDAFNIRGILREPYFTYEYKNTAELLAELRKTSNNITIVIDEYGSTVGMITLEDLLEEIVGEIRDEYDDDEHDSIQKINDNEYRLDGYTKLDDLNDFLALDIESEDYDSIGGFIIEKLDRLPIVNDYIELPGIRLVVESASNNRIETVHLYLGPTSLGATPETL</sequence>
<protein>
    <submittedName>
        <fullName evidence="13">Hemolysin, contains CBS domains</fullName>
    </submittedName>
</protein>
<accession>A0A1I0QDA7</accession>
<dbReference type="SUPFAM" id="SSF56176">
    <property type="entry name" value="FAD-binding/transporter-associated domain-like"/>
    <property type="match status" value="1"/>
</dbReference>
<dbReference type="Gene3D" id="3.30.465.10">
    <property type="match status" value="1"/>
</dbReference>
<keyword evidence="5 9" id="KW-1133">Transmembrane helix</keyword>
<evidence type="ECO:0000256" key="10">
    <source>
        <dbReference type="SAM" id="Phobius"/>
    </source>
</evidence>
<feature type="transmembrane region" description="Helical" evidence="10">
    <location>
        <begin position="127"/>
        <end position="149"/>
    </location>
</feature>
<dbReference type="InterPro" id="IPR000644">
    <property type="entry name" value="CBS_dom"/>
</dbReference>
<dbReference type="InterPro" id="IPR005170">
    <property type="entry name" value="Transptr-assoc_dom"/>
</dbReference>
<dbReference type="SMART" id="SM01091">
    <property type="entry name" value="CorC_HlyC"/>
    <property type="match status" value="1"/>
</dbReference>
<dbReference type="PANTHER" id="PTHR22777:SF17">
    <property type="entry name" value="UPF0053 PROTEIN SLL0260"/>
    <property type="match status" value="1"/>
</dbReference>
<keyword evidence="4" id="KW-0677">Repeat</keyword>
<evidence type="ECO:0000256" key="7">
    <source>
        <dbReference type="ARBA" id="ARBA00023136"/>
    </source>
</evidence>
<dbReference type="Proteomes" id="UP000199701">
    <property type="component" value="Unassembled WGS sequence"/>
</dbReference>
<dbReference type="Pfam" id="PF01595">
    <property type="entry name" value="CNNM"/>
    <property type="match status" value="1"/>
</dbReference>
<evidence type="ECO:0000256" key="1">
    <source>
        <dbReference type="ARBA" id="ARBA00004141"/>
    </source>
</evidence>
<evidence type="ECO:0000256" key="4">
    <source>
        <dbReference type="ARBA" id="ARBA00022737"/>
    </source>
</evidence>
<dbReference type="InterPro" id="IPR036318">
    <property type="entry name" value="FAD-bd_PCMH-like_sf"/>
</dbReference>
<feature type="domain" description="CNNM transmembrane" evidence="12">
    <location>
        <begin position="1"/>
        <end position="193"/>
    </location>
</feature>
<feature type="domain" description="CBS" evidence="11">
    <location>
        <begin position="275"/>
        <end position="332"/>
    </location>
</feature>
<evidence type="ECO:0000313" key="13">
    <source>
        <dbReference type="EMBL" id="SEW24578.1"/>
    </source>
</evidence>
<dbReference type="InterPro" id="IPR016169">
    <property type="entry name" value="FAD-bd_PCMH_sub2"/>
</dbReference>
<dbReference type="InterPro" id="IPR046342">
    <property type="entry name" value="CBS_dom_sf"/>
</dbReference>
<evidence type="ECO:0000259" key="12">
    <source>
        <dbReference type="PROSITE" id="PS51846"/>
    </source>
</evidence>